<dbReference type="EMBL" id="FZNR01000017">
    <property type="protein sequence ID" value="SNS51931.1"/>
    <property type="molecule type" value="Genomic_DNA"/>
</dbReference>
<protein>
    <submittedName>
        <fullName evidence="2">ABC-2 type transport system permease protein</fullName>
    </submittedName>
</protein>
<keyword evidence="3" id="KW-1185">Reference proteome</keyword>
<keyword evidence="1" id="KW-0472">Membrane</keyword>
<organism evidence="2 3">
    <name type="scientific">Actinoplanes regularis</name>
    <dbReference type="NCBI Taxonomy" id="52697"/>
    <lineage>
        <taxon>Bacteria</taxon>
        <taxon>Bacillati</taxon>
        <taxon>Actinomycetota</taxon>
        <taxon>Actinomycetes</taxon>
        <taxon>Micromonosporales</taxon>
        <taxon>Micromonosporaceae</taxon>
        <taxon>Actinoplanes</taxon>
    </lineage>
</organism>
<reference evidence="2 3" key="1">
    <citation type="submission" date="2017-06" db="EMBL/GenBank/DDBJ databases">
        <authorList>
            <person name="Kim H.J."/>
            <person name="Triplett B.A."/>
        </authorList>
    </citation>
    <scope>NUCLEOTIDE SEQUENCE [LARGE SCALE GENOMIC DNA]</scope>
    <source>
        <strain evidence="2 3">DSM 43151</strain>
    </source>
</reference>
<gene>
    <name evidence="2" type="ORF">SAMN06264365_11787</name>
</gene>
<keyword evidence="1" id="KW-0812">Transmembrane</keyword>
<keyword evidence="1" id="KW-1133">Transmembrane helix</keyword>
<accession>A0A239F5C0</accession>
<evidence type="ECO:0000313" key="2">
    <source>
        <dbReference type="EMBL" id="SNS51931.1"/>
    </source>
</evidence>
<sequence length="262" mass="28585">MRTARLYLRLLGAHFRALLEYEADFLILALATVLMQVVNLVFLAALFARVPVLNGWTFWSMVLMFGTVTLAEGVGSLFFEGMWNLAWQINRGELDYFLVRPYPVALQSSSAAVGINGLSNIVVGGLMIGTGLAHVDVVWTPWRVALGVLLLISSVVIKLSISLATNAASFWLSSPTPLFAFAMHQVGDLARFPLSIYPMALKAVLGVALPFAFISFFPVAYLLDTGQSRWVGLLTPLVAAYCAGTAAFIFKRGLRRYESAGN</sequence>
<feature type="transmembrane region" description="Helical" evidence="1">
    <location>
        <begin position="229"/>
        <end position="250"/>
    </location>
</feature>
<feature type="transmembrane region" description="Helical" evidence="1">
    <location>
        <begin position="58"/>
        <end position="79"/>
    </location>
</feature>
<name>A0A239F5C0_9ACTN</name>
<feature type="transmembrane region" description="Helical" evidence="1">
    <location>
        <begin position="144"/>
        <end position="164"/>
    </location>
</feature>
<dbReference type="PANTHER" id="PTHR36833">
    <property type="entry name" value="SLR0610 PROTEIN-RELATED"/>
    <property type="match status" value="1"/>
</dbReference>
<dbReference type="InterPro" id="IPR010390">
    <property type="entry name" value="ABC-2_transporter-like"/>
</dbReference>
<proteinExistence type="predicted"/>
<dbReference type="OrthoDB" id="9788195at2"/>
<dbReference type="Proteomes" id="UP000198415">
    <property type="component" value="Unassembled WGS sequence"/>
</dbReference>
<dbReference type="RefSeq" id="WP_089297180.1">
    <property type="nucleotide sequence ID" value="NZ_BOMU01000082.1"/>
</dbReference>
<evidence type="ECO:0000256" key="1">
    <source>
        <dbReference type="SAM" id="Phobius"/>
    </source>
</evidence>
<dbReference type="PANTHER" id="PTHR36833:SF1">
    <property type="entry name" value="INTEGRAL MEMBRANE TRANSPORT PROTEIN"/>
    <property type="match status" value="1"/>
</dbReference>
<evidence type="ECO:0000313" key="3">
    <source>
        <dbReference type="Proteomes" id="UP000198415"/>
    </source>
</evidence>
<feature type="transmembrane region" description="Helical" evidence="1">
    <location>
        <begin position="199"/>
        <end position="223"/>
    </location>
</feature>
<dbReference type="Pfam" id="PF06182">
    <property type="entry name" value="ABC2_membrane_6"/>
    <property type="match status" value="1"/>
</dbReference>
<feature type="transmembrane region" description="Helical" evidence="1">
    <location>
        <begin position="111"/>
        <end position="132"/>
    </location>
</feature>
<feature type="transmembrane region" description="Helical" evidence="1">
    <location>
        <begin position="25"/>
        <end position="46"/>
    </location>
</feature>
<dbReference type="AlphaFoldDB" id="A0A239F5C0"/>